<dbReference type="Gene3D" id="3.40.50.360">
    <property type="match status" value="1"/>
</dbReference>
<gene>
    <name evidence="2" type="ORF">O1G21_10085</name>
</gene>
<keyword evidence="3" id="KW-1185">Reference proteome</keyword>
<dbReference type="InterPro" id="IPR050712">
    <property type="entry name" value="NAD(P)H-dep_reductase"/>
</dbReference>
<dbReference type="Pfam" id="PF03358">
    <property type="entry name" value="FMN_red"/>
    <property type="match status" value="1"/>
</dbReference>
<feature type="domain" description="NADPH-dependent FMN reductase-like" evidence="1">
    <location>
        <begin position="7"/>
        <end position="151"/>
    </location>
</feature>
<dbReference type="EMBL" id="CP115450">
    <property type="protein sequence ID" value="WBP86155.1"/>
    <property type="molecule type" value="Genomic_DNA"/>
</dbReference>
<dbReference type="InterPro" id="IPR005025">
    <property type="entry name" value="FMN_Rdtase-like_dom"/>
</dbReference>
<dbReference type="InterPro" id="IPR029039">
    <property type="entry name" value="Flavoprotein-like_sf"/>
</dbReference>
<name>A0ABY7Q0D6_9ACTN</name>
<proteinExistence type="predicted"/>
<evidence type="ECO:0000313" key="3">
    <source>
        <dbReference type="Proteomes" id="UP001212821"/>
    </source>
</evidence>
<protein>
    <submittedName>
        <fullName evidence="2">NAD(P)H-dependent oxidoreductase</fullName>
    </submittedName>
</protein>
<evidence type="ECO:0000313" key="2">
    <source>
        <dbReference type="EMBL" id="WBP86155.1"/>
    </source>
</evidence>
<dbReference type="SUPFAM" id="SSF52218">
    <property type="entry name" value="Flavoproteins"/>
    <property type="match status" value="1"/>
</dbReference>
<dbReference type="Proteomes" id="UP001212821">
    <property type="component" value="Chromosome"/>
</dbReference>
<sequence>MEQPPLLVGIGGSTRLGSTAERAVRAVLAEAERLGARTSLIAGEDLLLPLYDPREPVGEPRAERLIAEIAAADGLVLASPAYHGGISGLVKNALDHVEELRGDARPYFTGRAVGCLAVGAGWQGAVSTLSALRDVVCALRGWPTPLGVAVNTVEAGFGPDGRCTDARLQSQLEAVAGQVVEFARMRRLMAAHPAAHPVDAALAAARG</sequence>
<evidence type="ECO:0000259" key="1">
    <source>
        <dbReference type="Pfam" id="PF03358"/>
    </source>
</evidence>
<dbReference type="RefSeq" id="WP_270142621.1">
    <property type="nucleotide sequence ID" value="NZ_CP115450.1"/>
</dbReference>
<organism evidence="2 3">
    <name type="scientific">Kitasatospora cathayae</name>
    <dbReference type="NCBI Taxonomy" id="3004092"/>
    <lineage>
        <taxon>Bacteria</taxon>
        <taxon>Bacillati</taxon>
        <taxon>Actinomycetota</taxon>
        <taxon>Actinomycetes</taxon>
        <taxon>Kitasatosporales</taxon>
        <taxon>Streptomycetaceae</taxon>
        <taxon>Kitasatospora</taxon>
    </lineage>
</organism>
<reference evidence="3" key="1">
    <citation type="submission" date="2022-12" db="EMBL/GenBank/DDBJ databases">
        <authorList>
            <person name="Mo P."/>
        </authorList>
    </citation>
    <scope>NUCLEOTIDE SEQUENCE [LARGE SCALE GENOMIC DNA]</scope>
    <source>
        <strain evidence="3">HUAS 3-15</strain>
    </source>
</reference>
<dbReference type="PANTHER" id="PTHR30543">
    <property type="entry name" value="CHROMATE REDUCTASE"/>
    <property type="match status" value="1"/>
</dbReference>
<accession>A0ABY7Q0D6</accession>
<dbReference type="PANTHER" id="PTHR30543:SF21">
    <property type="entry name" value="NAD(P)H-DEPENDENT FMN REDUCTASE LOT6"/>
    <property type="match status" value="1"/>
</dbReference>